<dbReference type="EnsemblPlants" id="PNT60598">
    <property type="protein sequence ID" value="PNT60598"/>
    <property type="gene ID" value="BRADI_5g01976v3"/>
</dbReference>
<dbReference type="Gramene" id="PNT60600">
    <property type="protein sequence ID" value="PNT60600"/>
    <property type="gene ID" value="BRADI_5g01976v3"/>
</dbReference>
<dbReference type="EMBL" id="CM000884">
    <property type="protein sequence ID" value="PNT60600.1"/>
    <property type="molecule type" value="Genomic_DNA"/>
</dbReference>
<gene>
    <name evidence="1" type="ORF">BRADI_5g01976v3</name>
</gene>
<dbReference type="EMBL" id="CM000884">
    <property type="protein sequence ID" value="PNT60601.1"/>
    <property type="molecule type" value="Genomic_DNA"/>
</dbReference>
<dbReference type="EnsemblPlants" id="PNT60600">
    <property type="protein sequence ID" value="PNT60600"/>
    <property type="gene ID" value="BRADI_5g01976v3"/>
</dbReference>
<dbReference type="EMBL" id="CM000884">
    <property type="protein sequence ID" value="PNT60599.1"/>
    <property type="molecule type" value="Genomic_DNA"/>
</dbReference>
<evidence type="ECO:0000313" key="3">
    <source>
        <dbReference type="Proteomes" id="UP000008810"/>
    </source>
</evidence>
<dbReference type="Gramene" id="PNT60598">
    <property type="protein sequence ID" value="PNT60598"/>
    <property type="gene ID" value="BRADI_5g01976v3"/>
</dbReference>
<dbReference type="AlphaFoldDB" id="A0A2K2CEZ6"/>
<dbReference type="EMBL" id="CM000884">
    <property type="protein sequence ID" value="PNT60597.1"/>
    <property type="molecule type" value="Genomic_DNA"/>
</dbReference>
<dbReference type="EnsemblPlants" id="PNT60599">
    <property type="protein sequence ID" value="PNT60599"/>
    <property type="gene ID" value="BRADI_5g01976v3"/>
</dbReference>
<dbReference type="Gramene" id="PNT60601">
    <property type="protein sequence ID" value="PNT60601"/>
    <property type="gene ID" value="BRADI_5g01976v3"/>
</dbReference>
<dbReference type="Proteomes" id="UP000008810">
    <property type="component" value="Chromosome 5"/>
</dbReference>
<reference evidence="2" key="3">
    <citation type="submission" date="2018-08" db="UniProtKB">
        <authorList>
            <consortium name="EnsemblPlants"/>
        </authorList>
    </citation>
    <scope>IDENTIFICATION</scope>
    <source>
        <strain evidence="2">cv. Bd21</strain>
    </source>
</reference>
<protein>
    <submittedName>
        <fullName evidence="1 2">Uncharacterized protein</fullName>
    </submittedName>
</protein>
<dbReference type="Gramene" id="PNT60597">
    <property type="protein sequence ID" value="PNT60597"/>
    <property type="gene ID" value="BRADI_5g01976v3"/>
</dbReference>
<proteinExistence type="predicted"/>
<dbReference type="EMBL" id="CM000884">
    <property type="protein sequence ID" value="PNT60598.1"/>
    <property type="molecule type" value="Genomic_DNA"/>
</dbReference>
<sequence>MRTTFSVRRGLVSRDSSLLVVAAPSRLGVRRCSRWSLPLNCQCRLQVIFGGGLSFLPVWSPPCVRALPAVVRAKQAVGG</sequence>
<name>A0A2K2CEZ6_BRADI</name>
<evidence type="ECO:0000313" key="2">
    <source>
        <dbReference type="EnsemblPlants" id="PNT60597"/>
    </source>
</evidence>
<accession>A0A2K2CEZ6</accession>
<evidence type="ECO:0000313" key="1">
    <source>
        <dbReference type="EMBL" id="PNT60600.1"/>
    </source>
</evidence>
<dbReference type="EnsemblPlants" id="PNT60597">
    <property type="protein sequence ID" value="PNT60597"/>
    <property type="gene ID" value="BRADI_5g01976v3"/>
</dbReference>
<keyword evidence="3" id="KW-1185">Reference proteome</keyword>
<dbReference type="InParanoid" id="A0A2K2CEZ6"/>
<reference evidence="1 2" key="1">
    <citation type="journal article" date="2010" name="Nature">
        <title>Genome sequencing and analysis of the model grass Brachypodium distachyon.</title>
        <authorList>
            <consortium name="International Brachypodium Initiative"/>
        </authorList>
    </citation>
    <scope>NUCLEOTIDE SEQUENCE [LARGE SCALE GENOMIC DNA]</scope>
    <source>
        <strain evidence="1 2">Bd21</strain>
    </source>
</reference>
<dbReference type="EnsemblPlants" id="PNT60601">
    <property type="protein sequence ID" value="PNT60601"/>
    <property type="gene ID" value="BRADI_5g01976v3"/>
</dbReference>
<reference evidence="1" key="2">
    <citation type="submission" date="2017-06" db="EMBL/GenBank/DDBJ databases">
        <title>WGS assembly of Brachypodium distachyon.</title>
        <authorList>
            <consortium name="The International Brachypodium Initiative"/>
            <person name="Lucas S."/>
            <person name="Harmon-Smith M."/>
            <person name="Lail K."/>
            <person name="Tice H."/>
            <person name="Grimwood J."/>
            <person name="Bruce D."/>
            <person name="Barry K."/>
            <person name="Shu S."/>
            <person name="Lindquist E."/>
            <person name="Wang M."/>
            <person name="Pitluck S."/>
            <person name="Vogel J.P."/>
            <person name="Garvin D.F."/>
            <person name="Mockler T.C."/>
            <person name="Schmutz J."/>
            <person name="Rokhsar D."/>
            <person name="Bevan M.W."/>
        </authorList>
    </citation>
    <scope>NUCLEOTIDE SEQUENCE</scope>
    <source>
        <strain evidence="1">Bd21</strain>
    </source>
</reference>
<organism evidence="1">
    <name type="scientific">Brachypodium distachyon</name>
    <name type="common">Purple false brome</name>
    <name type="synonym">Trachynia distachya</name>
    <dbReference type="NCBI Taxonomy" id="15368"/>
    <lineage>
        <taxon>Eukaryota</taxon>
        <taxon>Viridiplantae</taxon>
        <taxon>Streptophyta</taxon>
        <taxon>Embryophyta</taxon>
        <taxon>Tracheophyta</taxon>
        <taxon>Spermatophyta</taxon>
        <taxon>Magnoliopsida</taxon>
        <taxon>Liliopsida</taxon>
        <taxon>Poales</taxon>
        <taxon>Poaceae</taxon>
        <taxon>BOP clade</taxon>
        <taxon>Pooideae</taxon>
        <taxon>Stipodae</taxon>
        <taxon>Brachypodieae</taxon>
        <taxon>Brachypodium</taxon>
    </lineage>
</organism>
<dbReference type="Gramene" id="PNT60599">
    <property type="protein sequence ID" value="PNT60599"/>
    <property type="gene ID" value="BRADI_5g01976v3"/>
</dbReference>